<evidence type="ECO:0000256" key="2">
    <source>
        <dbReference type="ARBA" id="ARBA00022679"/>
    </source>
</evidence>
<evidence type="ECO:0000256" key="5">
    <source>
        <dbReference type="ARBA" id="ARBA00022741"/>
    </source>
</evidence>
<dbReference type="InterPro" id="IPR037514">
    <property type="entry name" value="Rib-P_diPkinase_arc"/>
</dbReference>
<accession>A0A101IKS0</accession>
<evidence type="ECO:0000313" key="14">
    <source>
        <dbReference type="EMBL" id="KUK97036.1"/>
    </source>
</evidence>
<dbReference type="InterPro" id="IPR029057">
    <property type="entry name" value="PRTase-like"/>
</dbReference>
<dbReference type="SUPFAM" id="SSF53271">
    <property type="entry name" value="PRTase-like"/>
    <property type="match status" value="1"/>
</dbReference>
<keyword evidence="7 10" id="KW-0067">ATP-binding</keyword>
<evidence type="ECO:0000256" key="8">
    <source>
        <dbReference type="ARBA" id="ARBA00022842"/>
    </source>
</evidence>
<feature type="domain" description="Ribose-phosphate pyrophosphokinase N-terminal" evidence="12">
    <location>
        <begin position="1"/>
        <end position="106"/>
    </location>
</feature>
<evidence type="ECO:0000256" key="3">
    <source>
        <dbReference type="ARBA" id="ARBA00022723"/>
    </source>
</evidence>
<dbReference type="UniPathway" id="UPA00087">
    <property type="reaction ID" value="UER00172"/>
</dbReference>
<dbReference type="CDD" id="cd06223">
    <property type="entry name" value="PRTases_typeI"/>
    <property type="match status" value="1"/>
</dbReference>
<comment type="pathway">
    <text evidence="10">Metabolic intermediate biosynthesis; 5-phospho-alpha-D-ribose 1-diphosphate biosynthesis; 5-phospho-alpha-D-ribose 1-diphosphate from D-ribose 5-phosphate (route I): step 1/1.</text>
</comment>
<keyword evidence="5 10" id="KW-0547">Nucleotide-binding</keyword>
<name>A0A101IKS0_9EURY</name>
<dbReference type="Pfam" id="PF00156">
    <property type="entry name" value="Pribosyltran"/>
    <property type="match status" value="1"/>
</dbReference>
<dbReference type="GO" id="GO:0016301">
    <property type="term" value="F:kinase activity"/>
    <property type="evidence" value="ECO:0007669"/>
    <property type="project" value="UniProtKB-KW"/>
</dbReference>
<dbReference type="GO" id="GO:0005524">
    <property type="term" value="F:ATP binding"/>
    <property type="evidence" value="ECO:0007669"/>
    <property type="project" value="UniProtKB-KW"/>
</dbReference>
<dbReference type="PANTHER" id="PTHR10210">
    <property type="entry name" value="RIBOSE-PHOSPHATE DIPHOSPHOKINASE FAMILY MEMBER"/>
    <property type="match status" value="1"/>
</dbReference>
<feature type="binding site" evidence="10">
    <location>
        <position position="186"/>
    </location>
    <ligand>
        <name>D-ribose 5-phosphate</name>
        <dbReference type="ChEBI" id="CHEBI:78346"/>
    </ligand>
</feature>
<evidence type="ECO:0000256" key="1">
    <source>
        <dbReference type="ARBA" id="ARBA00022490"/>
    </source>
</evidence>
<comment type="similarity">
    <text evidence="10">Belongs to the ribose-phosphate pyrophosphokinase family. Class III (archaeal) subfamily.</text>
</comment>
<evidence type="ECO:0000256" key="6">
    <source>
        <dbReference type="ARBA" id="ARBA00022777"/>
    </source>
</evidence>
<dbReference type="GO" id="GO:0002189">
    <property type="term" value="C:ribose phosphate diphosphokinase complex"/>
    <property type="evidence" value="ECO:0007669"/>
    <property type="project" value="TreeGrafter"/>
</dbReference>
<dbReference type="AlphaFoldDB" id="A0A101IKS0"/>
<dbReference type="SMART" id="SM01400">
    <property type="entry name" value="Pribosyltran_N"/>
    <property type="match status" value="1"/>
</dbReference>
<dbReference type="Gene3D" id="3.40.50.2020">
    <property type="match status" value="2"/>
</dbReference>
<dbReference type="PATRIC" id="fig|301375.6.peg.1516"/>
<dbReference type="EMBL" id="LGFT01000002">
    <property type="protein sequence ID" value="KUK45511.1"/>
    <property type="molecule type" value="Genomic_DNA"/>
</dbReference>
<feature type="binding site" evidence="10">
    <location>
        <position position="210"/>
    </location>
    <ligand>
        <name>D-ribose 5-phosphate</name>
        <dbReference type="ChEBI" id="CHEBI:78346"/>
    </ligand>
</feature>
<evidence type="ECO:0000313" key="13">
    <source>
        <dbReference type="EMBL" id="KUK45511.1"/>
    </source>
</evidence>
<protein>
    <recommendedName>
        <fullName evidence="10">Ribose-phosphate pyrophosphokinase</fullName>
        <shortName evidence="10">RPPK</shortName>
        <ecNumber evidence="10">2.7.6.1</ecNumber>
    </recommendedName>
    <alternativeName>
        <fullName evidence="10">5-phospho-D-ribosyl alpha-1-diphosphate synthase</fullName>
    </alternativeName>
    <alternativeName>
        <fullName evidence="10">Phosphoribosyl diphosphate synthase</fullName>
    </alternativeName>
    <alternativeName>
        <fullName evidence="10">Phosphoribosyl pyrophosphate synthase</fullName>
        <shortName evidence="10">P-Rib-PP synthase</shortName>
        <shortName evidence="10">PRPP synthase</shortName>
        <shortName evidence="10">PRPPase</shortName>
    </alternativeName>
</protein>
<keyword evidence="8 10" id="KW-0460">Magnesium</keyword>
<evidence type="ECO:0000256" key="7">
    <source>
        <dbReference type="ARBA" id="ARBA00022840"/>
    </source>
</evidence>
<keyword evidence="4 10" id="KW-0545">Nucleotide biosynthesis</keyword>
<evidence type="ECO:0000256" key="4">
    <source>
        <dbReference type="ARBA" id="ARBA00022727"/>
    </source>
</evidence>
<dbReference type="GO" id="GO:0006015">
    <property type="term" value="P:5-phosphoribose 1-diphosphate biosynthetic process"/>
    <property type="evidence" value="ECO:0007669"/>
    <property type="project" value="UniProtKB-UniRule"/>
</dbReference>
<evidence type="ECO:0000256" key="9">
    <source>
        <dbReference type="ARBA" id="ARBA00049535"/>
    </source>
</evidence>
<keyword evidence="6 10" id="KW-0418">Kinase</keyword>
<feature type="binding site" evidence="10">
    <location>
        <begin position="33"/>
        <end position="35"/>
    </location>
    <ligand>
        <name>ATP</name>
        <dbReference type="ChEBI" id="CHEBI:30616"/>
    </ligand>
</feature>
<evidence type="ECO:0000313" key="15">
    <source>
        <dbReference type="Proteomes" id="UP000053961"/>
    </source>
</evidence>
<dbReference type="GO" id="GO:0004749">
    <property type="term" value="F:ribose phosphate diphosphokinase activity"/>
    <property type="evidence" value="ECO:0007669"/>
    <property type="project" value="UniProtKB-UniRule"/>
</dbReference>
<dbReference type="NCBIfam" id="NF002095">
    <property type="entry name" value="PRK00934.1"/>
    <property type="match status" value="1"/>
</dbReference>
<feature type="domain" description="Phosphoribosyltransferase" evidence="11">
    <location>
        <begin position="142"/>
        <end position="237"/>
    </location>
</feature>
<proteinExistence type="inferred from homology"/>
<comment type="function">
    <text evidence="10">Involved in the biosynthesis of the central metabolite phospho-alpha-D-ribosyl-1-pyrophosphate (PRPP) via the transfer of pyrophosphoryl group from ATP to 1-hydroxyl of ribose-5-phosphate (Rib-5-P).</text>
</comment>
<keyword evidence="3 10" id="KW-0479">Metal-binding</keyword>
<dbReference type="Proteomes" id="UP000057043">
    <property type="component" value="Unassembled WGS sequence"/>
</dbReference>
<dbReference type="EC" id="2.7.6.1" evidence="10"/>
<evidence type="ECO:0000256" key="10">
    <source>
        <dbReference type="HAMAP-Rule" id="MF_00583"/>
    </source>
</evidence>
<evidence type="ECO:0000259" key="12">
    <source>
        <dbReference type="Pfam" id="PF13793"/>
    </source>
</evidence>
<reference evidence="15 16" key="2">
    <citation type="journal article" date="2015" name="MBio">
        <title>Genome-Resolved Metagenomic Analysis Reveals Roles for Candidate Phyla and Other Microbial Community Members in Biogeochemical Transformations in Oil Reservoirs.</title>
        <authorList>
            <person name="Hu P."/>
            <person name="Tom L."/>
            <person name="Singh A."/>
            <person name="Thomas B.C."/>
            <person name="Baker B.J."/>
            <person name="Piceno Y.M."/>
            <person name="Andersen G.L."/>
            <person name="Banfield J.F."/>
        </authorList>
    </citation>
    <scope>NUCLEOTIDE SEQUENCE [LARGE SCALE GENOMIC DNA]</scope>
    <source>
        <strain evidence="13">57_489</strain>
    </source>
</reference>
<keyword evidence="2 10" id="KW-0808">Transferase</keyword>
<comment type="catalytic activity">
    <reaction evidence="9 10">
        <text>D-ribose 5-phosphate + ATP = 5-phospho-alpha-D-ribose 1-diphosphate + AMP + H(+)</text>
        <dbReference type="Rhea" id="RHEA:15609"/>
        <dbReference type="ChEBI" id="CHEBI:15378"/>
        <dbReference type="ChEBI" id="CHEBI:30616"/>
        <dbReference type="ChEBI" id="CHEBI:58017"/>
        <dbReference type="ChEBI" id="CHEBI:78346"/>
        <dbReference type="ChEBI" id="CHEBI:456215"/>
        <dbReference type="EC" id="2.7.6.1"/>
    </reaction>
</comment>
<dbReference type="InterPro" id="IPR005946">
    <property type="entry name" value="Rib-P_diPkinase"/>
</dbReference>
<dbReference type="PANTHER" id="PTHR10210:SF32">
    <property type="entry name" value="RIBOSE-PHOSPHATE PYROPHOSPHOKINASE 2"/>
    <property type="match status" value="1"/>
</dbReference>
<dbReference type="NCBIfam" id="TIGR01251">
    <property type="entry name" value="ribP_PPkin"/>
    <property type="match status" value="1"/>
</dbReference>
<feature type="binding site" evidence="10">
    <location>
        <position position="122"/>
    </location>
    <ligand>
        <name>Mg(2+)</name>
        <dbReference type="ChEBI" id="CHEBI:18420"/>
        <label>1</label>
    </ligand>
</feature>
<dbReference type="GO" id="GO:0005737">
    <property type="term" value="C:cytoplasm"/>
    <property type="evidence" value="ECO:0007669"/>
    <property type="project" value="UniProtKB-SubCell"/>
</dbReference>
<evidence type="ECO:0000313" key="16">
    <source>
        <dbReference type="Proteomes" id="UP000057043"/>
    </source>
</evidence>
<organism evidence="14 15">
    <name type="scientific">Methanothrix harundinacea</name>
    <dbReference type="NCBI Taxonomy" id="301375"/>
    <lineage>
        <taxon>Archaea</taxon>
        <taxon>Methanobacteriati</taxon>
        <taxon>Methanobacteriota</taxon>
        <taxon>Stenosarchaea group</taxon>
        <taxon>Methanomicrobia</taxon>
        <taxon>Methanotrichales</taxon>
        <taxon>Methanotrichaceae</taxon>
        <taxon>Methanothrix</taxon>
    </lineage>
</organism>
<comment type="cofactor">
    <cofactor evidence="10">
        <name>Mg(2+)</name>
        <dbReference type="ChEBI" id="CHEBI:18420"/>
    </cofactor>
    <text evidence="10">Binds 2 Mg(2+) ions per subunit.</text>
</comment>
<dbReference type="Pfam" id="PF13793">
    <property type="entry name" value="Pribosyltran_N"/>
    <property type="match status" value="1"/>
</dbReference>
<reference evidence="14" key="1">
    <citation type="journal article" date="2015" name="MBio">
        <title>Genome-resolved metagenomic analysis reveals roles for candidate phyla and other microbial community members in biogeochemical transformations in oil reservoirs.</title>
        <authorList>
            <person name="Hu P."/>
            <person name="Tom L."/>
            <person name="Singh A."/>
            <person name="Thomas B.C."/>
            <person name="Baker B.J."/>
            <person name="Piceno Y.M."/>
            <person name="Andersen G.L."/>
            <person name="Banfield J.F."/>
        </authorList>
    </citation>
    <scope>NUCLEOTIDE SEQUENCE [LARGE SCALE GENOMIC DNA]</scope>
    <source>
        <strain evidence="14">56_747</strain>
    </source>
</reference>
<feature type="active site" evidence="10">
    <location>
        <position position="184"/>
    </location>
</feature>
<dbReference type="InterPro" id="IPR029099">
    <property type="entry name" value="Pribosyltran_N"/>
</dbReference>
<dbReference type="GO" id="GO:0000287">
    <property type="term" value="F:magnesium ion binding"/>
    <property type="evidence" value="ECO:0007669"/>
    <property type="project" value="UniProtKB-UniRule"/>
</dbReference>
<feature type="binding site" evidence="10">
    <location>
        <position position="161"/>
    </location>
    <ligand>
        <name>Mg(2+)</name>
        <dbReference type="ChEBI" id="CHEBI:18420"/>
        <label>2</label>
    </ligand>
</feature>
<comment type="caution">
    <text evidence="14">The sequence shown here is derived from an EMBL/GenBank/DDBJ whole genome shotgun (WGS) entry which is preliminary data.</text>
</comment>
<dbReference type="GO" id="GO:0006164">
    <property type="term" value="P:purine nucleotide biosynthetic process"/>
    <property type="evidence" value="ECO:0007669"/>
    <property type="project" value="TreeGrafter"/>
</dbReference>
<evidence type="ECO:0000259" key="11">
    <source>
        <dbReference type="Pfam" id="PF00156"/>
    </source>
</evidence>
<sequence>MIIGGPSSQLLGGRVAKVLNEDLALCEYSSFPDGEAYTQVCSYLDDEIVVIHSTPSDRDIIQLLQLLDVLRGRRIDLVIPYFGYARQDKQFKPGEPLSARAMAVAIDAFLAEGSRIYTVNIHDRSVLKNFSHEAEDLDAAPLLADEVGRMGLDDPVIISPDEGAVRMAKVAATRLGIDYDYLEKTRHSGTEVSMAPKEIDARGRDVVILDDMIATGGTMAQAISILKSNGAKRVYLGSVHPVLTGSAVLKLCRAGVESIIATDTLEKAVSTVSVARLIAEAVRP</sequence>
<comment type="caution">
    <text evidence="10">Lacks conserved residue(s) required for the propagation of feature annotation.</text>
</comment>
<dbReference type="InterPro" id="IPR000836">
    <property type="entry name" value="PRTase_dom"/>
</dbReference>
<keyword evidence="1 10" id="KW-0963">Cytoplasm</keyword>
<comment type="subcellular location">
    <subcellularLocation>
        <location evidence="10">Cytoplasm</location>
    </subcellularLocation>
</comment>
<gene>
    <name evidence="10" type="primary">prs</name>
    <name evidence="13" type="ORF">XD72_0154</name>
    <name evidence="14" type="ORF">XE07_0607</name>
</gene>
<feature type="binding site" evidence="10">
    <location>
        <begin position="86"/>
        <end position="87"/>
    </location>
    <ligand>
        <name>ATP</name>
        <dbReference type="ChEBI" id="CHEBI:30616"/>
    </ligand>
</feature>
<dbReference type="HAMAP" id="MF_00583_A">
    <property type="entry name" value="RibP_PPkinase_A"/>
    <property type="match status" value="1"/>
</dbReference>
<dbReference type="EMBL" id="LGHB01000005">
    <property type="protein sequence ID" value="KUK97036.1"/>
    <property type="molecule type" value="Genomic_DNA"/>
</dbReference>
<dbReference type="Proteomes" id="UP000053961">
    <property type="component" value="Unassembled WGS sequence"/>
</dbReference>